<protein>
    <submittedName>
        <fullName evidence="1">Uncharacterized protein</fullName>
    </submittedName>
</protein>
<evidence type="ECO:0000313" key="2">
    <source>
        <dbReference type="Proteomes" id="UP000480275"/>
    </source>
</evidence>
<organism evidence="1 2">
    <name type="scientific">Rhodocyclus tenuis</name>
    <name type="common">Rhodospirillum tenue</name>
    <dbReference type="NCBI Taxonomy" id="1066"/>
    <lineage>
        <taxon>Bacteria</taxon>
        <taxon>Pseudomonadati</taxon>
        <taxon>Pseudomonadota</taxon>
        <taxon>Betaproteobacteria</taxon>
        <taxon>Rhodocyclales</taxon>
        <taxon>Rhodocyclaceae</taxon>
        <taxon>Rhodocyclus</taxon>
    </lineage>
</organism>
<gene>
    <name evidence="1" type="ORF">GHK24_05860</name>
</gene>
<dbReference type="EMBL" id="WIXJ01000003">
    <property type="protein sequence ID" value="MQY51296.1"/>
    <property type="molecule type" value="Genomic_DNA"/>
</dbReference>
<evidence type="ECO:0000313" key="1">
    <source>
        <dbReference type="EMBL" id="MQY51296.1"/>
    </source>
</evidence>
<reference evidence="1 2" key="1">
    <citation type="submission" date="2019-10" db="EMBL/GenBank/DDBJ databases">
        <title>Whole-genome sequence of the purple nonsulfur photosynthetic bacterium Rhodocyclus tenuis.</title>
        <authorList>
            <person name="Kyndt J.A."/>
            <person name="Meyer T.E."/>
        </authorList>
    </citation>
    <scope>NUCLEOTIDE SEQUENCE [LARGE SCALE GENOMIC DNA]</scope>
    <source>
        <strain evidence="1 2">DSM 110</strain>
    </source>
</reference>
<accession>A0A6L5JW57</accession>
<dbReference type="AlphaFoldDB" id="A0A6L5JW57"/>
<dbReference type="Proteomes" id="UP000480275">
    <property type="component" value="Unassembled WGS sequence"/>
</dbReference>
<name>A0A6L5JW57_RHOTE</name>
<sequence length="110" mass="11485">MSSASKVLSIRLAEDEFVGLTRAATEAGIPLSGFAKLALARGLSIDAAVTLLLESQQRIESIVVESLLRQTVAIAIARGALPTEAEAVASRSVADYLHSLSPLPEEVEGV</sequence>
<comment type="caution">
    <text evidence="1">The sequence shown here is derived from an EMBL/GenBank/DDBJ whole genome shotgun (WGS) entry which is preliminary data.</text>
</comment>
<proteinExistence type="predicted"/>